<keyword evidence="2" id="KW-1185">Reference proteome</keyword>
<dbReference type="Proteomes" id="UP001147700">
    <property type="component" value="Unassembled WGS sequence"/>
</dbReference>
<protein>
    <recommendedName>
        <fullName evidence="3">DUF305 domain-containing protein</fullName>
    </recommendedName>
</protein>
<organism evidence="1 2">
    <name type="scientific">Solirubrobacter deserti</name>
    <dbReference type="NCBI Taxonomy" id="2282478"/>
    <lineage>
        <taxon>Bacteria</taxon>
        <taxon>Bacillati</taxon>
        <taxon>Actinomycetota</taxon>
        <taxon>Thermoleophilia</taxon>
        <taxon>Solirubrobacterales</taxon>
        <taxon>Solirubrobacteraceae</taxon>
        <taxon>Solirubrobacter</taxon>
    </lineage>
</organism>
<name>A0ABT4RPX0_9ACTN</name>
<sequence length="181" mass="19328">MRTFHGDRATRLRVLAPIAISLTVAACGGDDNTADTIPAAARFSTQPLESFQQQAAPLCSQASAAMAKVELPSSFPADLEEFDTKSQAMLAAIEQPFRELAALKAPHGHEAVFEEFKTALESAVSQTEQLRELVEAGNDDTDALGLPRTNVKTHASQAMEAAETLQVEACTQLSFKEASHG</sequence>
<proteinExistence type="predicted"/>
<dbReference type="EMBL" id="JAPCID010000041">
    <property type="protein sequence ID" value="MDA0140566.1"/>
    <property type="molecule type" value="Genomic_DNA"/>
</dbReference>
<gene>
    <name evidence="1" type="ORF">OJ962_23925</name>
</gene>
<dbReference type="RefSeq" id="WP_202954275.1">
    <property type="nucleotide sequence ID" value="NZ_JAPCID010000041.1"/>
</dbReference>
<accession>A0ABT4RPX0</accession>
<comment type="caution">
    <text evidence="1">The sequence shown here is derived from an EMBL/GenBank/DDBJ whole genome shotgun (WGS) entry which is preliminary data.</text>
</comment>
<evidence type="ECO:0000313" key="1">
    <source>
        <dbReference type="EMBL" id="MDA0140566.1"/>
    </source>
</evidence>
<evidence type="ECO:0000313" key="2">
    <source>
        <dbReference type="Proteomes" id="UP001147700"/>
    </source>
</evidence>
<reference evidence="1" key="1">
    <citation type="submission" date="2022-10" db="EMBL/GenBank/DDBJ databases">
        <title>The WGS of Solirubrobacter sp. CPCC 204708.</title>
        <authorList>
            <person name="Jiang Z."/>
        </authorList>
    </citation>
    <scope>NUCLEOTIDE SEQUENCE</scope>
    <source>
        <strain evidence="1">CPCC 204708</strain>
    </source>
</reference>
<dbReference type="PROSITE" id="PS51257">
    <property type="entry name" value="PROKAR_LIPOPROTEIN"/>
    <property type="match status" value="1"/>
</dbReference>
<evidence type="ECO:0008006" key="3">
    <source>
        <dbReference type="Google" id="ProtNLM"/>
    </source>
</evidence>